<dbReference type="EMBL" id="MNZO01000042">
    <property type="protein sequence ID" value="OIP86742.1"/>
    <property type="molecule type" value="Genomic_DNA"/>
</dbReference>
<dbReference type="Gene3D" id="2.10.260.10">
    <property type="match status" value="1"/>
</dbReference>
<organism evidence="2 3">
    <name type="scientific">Candidatus Shapirobacteria bacterium CG2_30_35_20</name>
    <dbReference type="NCBI Taxonomy" id="1805376"/>
    <lineage>
        <taxon>Bacteria</taxon>
        <taxon>Candidatus Shapironibacteriota</taxon>
    </lineage>
</organism>
<dbReference type="GO" id="GO:0003677">
    <property type="term" value="F:DNA binding"/>
    <property type="evidence" value="ECO:0007669"/>
    <property type="project" value="InterPro"/>
</dbReference>
<comment type="caution">
    <text evidence="2">The sequence shown here is derived from an EMBL/GenBank/DDBJ whole genome shotgun (WGS) entry which is preliminary data.</text>
</comment>
<dbReference type="STRING" id="1805376.AUK05_02830"/>
<protein>
    <recommendedName>
        <fullName evidence="1">SpoVT-AbrB domain-containing protein</fullName>
    </recommendedName>
</protein>
<feature type="domain" description="SpoVT-AbrB" evidence="1">
    <location>
        <begin position="7"/>
        <end position="52"/>
    </location>
</feature>
<dbReference type="NCBIfam" id="TIGR01439">
    <property type="entry name" value="lp_hng_hel_AbrB"/>
    <property type="match status" value="1"/>
</dbReference>
<dbReference type="SMART" id="SM00966">
    <property type="entry name" value="SpoVT_AbrB"/>
    <property type="match status" value="1"/>
</dbReference>
<dbReference type="InterPro" id="IPR007159">
    <property type="entry name" value="SpoVT-AbrB_dom"/>
</dbReference>
<evidence type="ECO:0000259" key="1">
    <source>
        <dbReference type="SMART" id="SM00966"/>
    </source>
</evidence>
<sequence>MTYSAIATVSSKNQFTIPIDIARFFNISQGTRLKINAYDDRIEIIPTNRGLDDFVGKFANTPIAKKTAHIPIVKIIKMAQAKEANRIANAC</sequence>
<dbReference type="SUPFAM" id="SSF89447">
    <property type="entry name" value="AbrB/MazE/MraZ-like"/>
    <property type="match status" value="1"/>
</dbReference>
<reference evidence="2 3" key="1">
    <citation type="journal article" date="2016" name="Environ. Microbiol.">
        <title>Genomic resolution of a cold subsurface aquifer community provides metabolic insights for novel microbes adapted to high CO concentrations.</title>
        <authorList>
            <person name="Probst A.J."/>
            <person name="Castelle C.J."/>
            <person name="Singh A."/>
            <person name="Brown C.T."/>
            <person name="Anantharaman K."/>
            <person name="Sharon I."/>
            <person name="Hug L.A."/>
            <person name="Burstein D."/>
            <person name="Emerson J.B."/>
            <person name="Thomas B.C."/>
            <person name="Banfield J.F."/>
        </authorList>
    </citation>
    <scope>NUCLEOTIDE SEQUENCE [LARGE SCALE GENOMIC DNA]</scope>
    <source>
        <strain evidence="2">CG2_30_35_20</strain>
    </source>
</reference>
<evidence type="ECO:0000313" key="2">
    <source>
        <dbReference type="EMBL" id="OIP86742.1"/>
    </source>
</evidence>
<dbReference type="Proteomes" id="UP000182344">
    <property type="component" value="Unassembled WGS sequence"/>
</dbReference>
<proteinExistence type="predicted"/>
<dbReference type="AlphaFoldDB" id="A0A1J5I2Y3"/>
<dbReference type="InterPro" id="IPR037914">
    <property type="entry name" value="SpoVT-AbrB_sf"/>
</dbReference>
<evidence type="ECO:0000313" key="3">
    <source>
        <dbReference type="Proteomes" id="UP000182344"/>
    </source>
</evidence>
<gene>
    <name evidence="2" type="ORF">AUK05_02830</name>
</gene>
<name>A0A1J5I2Y3_9BACT</name>
<accession>A0A1J5I2Y3</accession>